<feature type="transmembrane region" description="Helical" evidence="3">
    <location>
        <begin position="49"/>
        <end position="69"/>
    </location>
</feature>
<accession>A0A918PMW8</accession>
<dbReference type="RefSeq" id="WP_189861091.1">
    <property type="nucleotide sequence ID" value="NZ_BMVW01000007.1"/>
</dbReference>
<dbReference type="Pfam" id="PF13828">
    <property type="entry name" value="DUF4190"/>
    <property type="match status" value="1"/>
</dbReference>
<keyword evidence="3" id="KW-0812">Transmembrane</keyword>
<keyword evidence="3" id="KW-1133">Transmembrane helix</keyword>
<evidence type="ECO:0000259" key="5">
    <source>
        <dbReference type="Pfam" id="PF13828"/>
    </source>
</evidence>
<keyword evidence="1" id="KW-0732">Signal</keyword>
<proteinExistence type="predicted"/>
<gene>
    <name evidence="6" type="ORF">GCM10010365_40710</name>
</gene>
<protein>
    <recommendedName>
        <fullName evidence="8">DUF4352 domain-containing protein</fullName>
    </recommendedName>
</protein>
<feature type="region of interest" description="Disordered" evidence="2">
    <location>
        <begin position="123"/>
        <end position="145"/>
    </location>
</feature>
<reference evidence="6" key="1">
    <citation type="journal article" date="2014" name="Int. J. Syst. Evol. Microbiol.">
        <title>Complete genome sequence of Corynebacterium casei LMG S-19264T (=DSM 44701T), isolated from a smear-ripened cheese.</title>
        <authorList>
            <consortium name="US DOE Joint Genome Institute (JGI-PGF)"/>
            <person name="Walter F."/>
            <person name="Albersmeier A."/>
            <person name="Kalinowski J."/>
            <person name="Ruckert C."/>
        </authorList>
    </citation>
    <scope>NUCLEOTIDE SEQUENCE</scope>
    <source>
        <strain evidence="6">JCM 4815</strain>
    </source>
</reference>
<keyword evidence="3" id="KW-0472">Membrane</keyword>
<feature type="region of interest" description="Disordered" evidence="2">
    <location>
        <begin position="1"/>
        <end position="22"/>
    </location>
</feature>
<sequence>MSHQVYGQTPPPAGPYGQPPVPQQAARNGLGVAALVLGVIGALSGLIPLFFWLAGILGVLALIFGLVGRGRAKRGQATNKGIATTGAVLGLVSLILSVVGLVITVNAVDDAVDEIDKALQETPAEKKADTGAADDKGAGTDTEKKSETFAAGDTAVYDGDIEVTVSKPTAYTPNEYAVGHSAGNKAYKVTVRIQNKGAEKYSADLFTIEARAGESGTNAEEIFDGDTLGNGFSGSVLPGKTATAEYAFDAPADAKNLDVEVSPGFDFEDNTWELEL</sequence>
<dbReference type="Pfam" id="PF11611">
    <property type="entry name" value="DUF4352"/>
    <property type="match status" value="1"/>
</dbReference>
<evidence type="ECO:0000259" key="4">
    <source>
        <dbReference type="Pfam" id="PF11611"/>
    </source>
</evidence>
<feature type="compositionally biased region" description="Pro residues" evidence="2">
    <location>
        <begin position="9"/>
        <end position="22"/>
    </location>
</feature>
<evidence type="ECO:0000313" key="6">
    <source>
        <dbReference type="EMBL" id="GGZ16547.1"/>
    </source>
</evidence>
<dbReference type="AlphaFoldDB" id="A0A918PMW8"/>
<dbReference type="InterPro" id="IPR029051">
    <property type="entry name" value="DUF4352"/>
</dbReference>
<evidence type="ECO:0000256" key="3">
    <source>
        <dbReference type="SAM" id="Phobius"/>
    </source>
</evidence>
<evidence type="ECO:0008006" key="8">
    <source>
        <dbReference type="Google" id="ProtNLM"/>
    </source>
</evidence>
<evidence type="ECO:0000256" key="2">
    <source>
        <dbReference type="SAM" id="MobiDB-lite"/>
    </source>
</evidence>
<dbReference type="EMBL" id="BMVW01000007">
    <property type="protein sequence ID" value="GGZ16547.1"/>
    <property type="molecule type" value="Genomic_DNA"/>
</dbReference>
<comment type="caution">
    <text evidence="6">The sequence shown here is derived from an EMBL/GenBank/DDBJ whole genome shotgun (WGS) entry which is preliminary data.</text>
</comment>
<evidence type="ECO:0000313" key="7">
    <source>
        <dbReference type="Proteomes" id="UP000622166"/>
    </source>
</evidence>
<dbReference type="Proteomes" id="UP000622166">
    <property type="component" value="Unassembled WGS sequence"/>
</dbReference>
<keyword evidence="7" id="KW-1185">Reference proteome</keyword>
<feature type="domain" description="DUF4352" evidence="4">
    <location>
        <begin position="155"/>
        <end position="269"/>
    </location>
</feature>
<dbReference type="Gene3D" id="2.60.40.1240">
    <property type="match status" value="1"/>
</dbReference>
<organism evidence="6 7">
    <name type="scientific">Streptomyces poonensis</name>
    <dbReference type="NCBI Taxonomy" id="68255"/>
    <lineage>
        <taxon>Bacteria</taxon>
        <taxon>Bacillati</taxon>
        <taxon>Actinomycetota</taxon>
        <taxon>Actinomycetes</taxon>
        <taxon>Kitasatosporales</taxon>
        <taxon>Streptomycetaceae</taxon>
        <taxon>Streptomyces</taxon>
    </lineage>
</organism>
<feature type="transmembrane region" description="Helical" evidence="3">
    <location>
        <begin position="81"/>
        <end position="103"/>
    </location>
</feature>
<name>A0A918PMW8_9ACTN</name>
<reference evidence="6" key="2">
    <citation type="submission" date="2020-09" db="EMBL/GenBank/DDBJ databases">
        <authorList>
            <person name="Sun Q."/>
            <person name="Ohkuma M."/>
        </authorList>
    </citation>
    <scope>NUCLEOTIDE SEQUENCE</scope>
    <source>
        <strain evidence="6">JCM 4815</strain>
    </source>
</reference>
<feature type="domain" description="DUF4190" evidence="5">
    <location>
        <begin position="30"/>
        <end position="99"/>
    </location>
</feature>
<dbReference type="InterPro" id="IPR029050">
    <property type="entry name" value="Immunoprotect_excell_Ig-like"/>
</dbReference>
<dbReference type="InterPro" id="IPR025241">
    <property type="entry name" value="DUF4190"/>
</dbReference>
<evidence type="ECO:0000256" key="1">
    <source>
        <dbReference type="ARBA" id="ARBA00022729"/>
    </source>
</evidence>